<dbReference type="UniPathway" id="UPA00053">
    <property type="reaction ID" value="UER00086"/>
</dbReference>
<feature type="active site" description="Proton donor" evidence="7">
    <location>
        <position position="109"/>
    </location>
</feature>
<dbReference type="PANTHER" id="PTHR21272">
    <property type="entry name" value="CATABOLIC 3-DEHYDROQUINASE"/>
    <property type="match status" value="1"/>
</dbReference>
<comment type="subunit">
    <text evidence="4">Homododecamer.</text>
</comment>
<dbReference type="InterPro" id="IPR036441">
    <property type="entry name" value="DHquinase_II_sf"/>
</dbReference>
<evidence type="ECO:0000256" key="3">
    <source>
        <dbReference type="ARBA" id="ARBA00011037"/>
    </source>
</evidence>
<dbReference type="GO" id="GO:0019631">
    <property type="term" value="P:quinate catabolic process"/>
    <property type="evidence" value="ECO:0007669"/>
    <property type="project" value="TreeGrafter"/>
</dbReference>
<comment type="pathway">
    <text evidence="2">Metabolic intermediate biosynthesis; chorismate biosynthesis; chorismate from D-erythrose 4-phosphate and phosphoenolpyruvate: step 3/7.</text>
</comment>
<accession>E0XVY1</accession>
<evidence type="ECO:0000256" key="4">
    <source>
        <dbReference type="ARBA" id="ARBA00011193"/>
    </source>
</evidence>
<dbReference type="GO" id="GO:0003855">
    <property type="term" value="F:3-dehydroquinate dehydratase activity"/>
    <property type="evidence" value="ECO:0007669"/>
    <property type="project" value="UniProtKB-EC"/>
</dbReference>
<dbReference type="GO" id="GO:0009423">
    <property type="term" value="P:chorismate biosynthetic process"/>
    <property type="evidence" value="ECO:0007669"/>
    <property type="project" value="UniProtKB-UniPathway"/>
</dbReference>
<evidence type="ECO:0000256" key="2">
    <source>
        <dbReference type="ARBA" id="ARBA00004902"/>
    </source>
</evidence>
<keyword evidence="6" id="KW-0456">Lyase</keyword>
<comment type="similarity">
    <text evidence="3">Belongs to the type-II 3-dehydroquinase family.</text>
</comment>
<dbReference type="SUPFAM" id="SSF52304">
    <property type="entry name" value="Type II 3-dehydroquinate dehydratase"/>
    <property type="match status" value="1"/>
</dbReference>
<dbReference type="EMBL" id="GU474893">
    <property type="protein sequence ID" value="ADI18572.1"/>
    <property type="molecule type" value="Genomic_DNA"/>
</dbReference>
<feature type="active site" description="Proton acceptor" evidence="7">
    <location>
        <position position="25"/>
    </location>
</feature>
<proteinExistence type="inferred from homology"/>
<reference evidence="8" key="1">
    <citation type="journal article" date="2011" name="Environ. Microbiol.">
        <title>Time-series analyses of Monterey Bay coastal microbial picoplankton using a 'genome proxy' microarray.</title>
        <authorList>
            <person name="Rich V.I."/>
            <person name="Pham V.D."/>
            <person name="Eppley J."/>
            <person name="Shi Y."/>
            <person name="DeLong E.F."/>
        </authorList>
    </citation>
    <scope>NUCLEOTIDE SEQUENCE</scope>
</reference>
<dbReference type="Pfam" id="PF01220">
    <property type="entry name" value="DHquinase_II"/>
    <property type="match status" value="1"/>
</dbReference>
<dbReference type="PIRSF" id="PIRSF001399">
    <property type="entry name" value="DHquinase_II"/>
    <property type="match status" value="1"/>
</dbReference>
<dbReference type="Gene3D" id="3.40.50.9100">
    <property type="entry name" value="Dehydroquinase, class II"/>
    <property type="match status" value="1"/>
</dbReference>
<evidence type="ECO:0000256" key="5">
    <source>
        <dbReference type="ARBA" id="ARBA00012060"/>
    </source>
</evidence>
<dbReference type="InterPro" id="IPR001874">
    <property type="entry name" value="DHquinase_II"/>
</dbReference>
<organism evidence="8">
    <name type="scientific">uncultured gamma proteobacterium HF4000_23L14</name>
    <dbReference type="NCBI Taxonomy" id="710988"/>
    <lineage>
        <taxon>Bacteria</taxon>
        <taxon>Pseudomonadati</taxon>
        <taxon>Pseudomonadota</taxon>
        <taxon>Gammaproteobacteria</taxon>
        <taxon>environmental samples</taxon>
    </lineage>
</organism>
<dbReference type="EC" id="4.2.1.10" evidence="5"/>
<evidence type="ECO:0000256" key="6">
    <source>
        <dbReference type="ARBA" id="ARBA00023239"/>
    </source>
</evidence>
<dbReference type="AlphaFoldDB" id="E0XVY1"/>
<comment type="catalytic activity">
    <reaction evidence="1">
        <text>3-dehydroquinate = 3-dehydroshikimate + H2O</text>
        <dbReference type="Rhea" id="RHEA:21096"/>
        <dbReference type="ChEBI" id="CHEBI:15377"/>
        <dbReference type="ChEBI" id="CHEBI:16630"/>
        <dbReference type="ChEBI" id="CHEBI:32364"/>
        <dbReference type="EC" id="4.2.1.10"/>
    </reaction>
</comment>
<sequence>MNNNKLLIINGPGLSDLSNLNEMGYGHLTLDMVRKKCAETCEIFGIKMDFRQTDDETELSRFLIEGIEDFDALIINPVGYSHAPSIDFAIYSSAIKMITQQNKPVIEVHISNIFQQDVENTKPIQVPGGEVGFVSGLGIHSYDLAIRAVNKKLSKN</sequence>
<evidence type="ECO:0000256" key="1">
    <source>
        <dbReference type="ARBA" id="ARBA00001864"/>
    </source>
</evidence>
<evidence type="ECO:0000313" key="8">
    <source>
        <dbReference type="EMBL" id="ADI18572.1"/>
    </source>
</evidence>
<protein>
    <recommendedName>
        <fullName evidence="5">3-dehydroquinate dehydratase</fullName>
        <ecNumber evidence="5">4.2.1.10</ecNumber>
    </recommendedName>
</protein>
<name>E0XVY1_9GAMM</name>
<evidence type="ECO:0000256" key="7">
    <source>
        <dbReference type="PIRSR" id="PIRSR001399-1"/>
    </source>
</evidence>
<dbReference type="PANTHER" id="PTHR21272:SF3">
    <property type="entry name" value="CATABOLIC 3-DEHYDROQUINASE"/>
    <property type="match status" value="1"/>
</dbReference>